<protein>
    <recommendedName>
        <fullName evidence="9">3-hydroxyacyl-[acyl-carrier-protein] dehydratase FabZ</fullName>
        <ecNumber evidence="9">4.2.1.59</ecNumber>
    </recommendedName>
    <alternativeName>
        <fullName evidence="9">(3R)-hydroxymyristoyl-[acyl-carrier-protein] dehydratase</fullName>
        <shortName evidence="9">(3R)-hydroxymyristoyl-ACP dehydrase</shortName>
    </alternativeName>
    <alternativeName>
        <fullName evidence="9">Beta-hydroxyacyl-ACP dehydratase</fullName>
    </alternativeName>
</protein>
<evidence type="ECO:0000256" key="7">
    <source>
        <dbReference type="ARBA" id="ARBA00023239"/>
    </source>
</evidence>
<keyword evidence="3 9" id="KW-0963">Cytoplasm</keyword>
<evidence type="ECO:0000256" key="6">
    <source>
        <dbReference type="ARBA" id="ARBA00023098"/>
    </source>
</evidence>
<dbReference type="PANTHER" id="PTHR30272:SF1">
    <property type="entry name" value="3-HYDROXYACYL-[ACYL-CARRIER-PROTEIN] DEHYDRATASE"/>
    <property type="match status" value="1"/>
</dbReference>
<evidence type="ECO:0000256" key="4">
    <source>
        <dbReference type="ARBA" id="ARBA00022516"/>
    </source>
</evidence>
<dbReference type="EMBL" id="JAFKGL010000027">
    <property type="protein sequence ID" value="MBN9413566.1"/>
    <property type="molecule type" value="Genomic_DNA"/>
</dbReference>
<dbReference type="HAMAP" id="MF_00406">
    <property type="entry name" value="FabZ"/>
    <property type="match status" value="1"/>
</dbReference>
<dbReference type="CDD" id="cd01288">
    <property type="entry name" value="FabZ"/>
    <property type="match status" value="1"/>
</dbReference>
<organism evidence="10 11">
    <name type="scientific">Candidatus Paracaedimonas acanthamoebae</name>
    <dbReference type="NCBI Taxonomy" id="244581"/>
    <lineage>
        <taxon>Bacteria</taxon>
        <taxon>Pseudomonadati</taxon>
        <taxon>Pseudomonadota</taxon>
        <taxon>Alphaproteobacteria</taxon>
        <taxon>Holosporales</taxon>
        <taxon>Caedimonadaceae</taxon>
        <taxon>Candidatus Paracaedimonas</taxon>
    </lineage>
</organism>
<comment type="subcellular location">
    <subcellularLocation>
        <location evidence="1 9">Cytoplasm</location>
    </subcellularLocation>
</comment>
<dbReference type="AlphaFoldDB" id="A0A8J7Q1F0"/>
<dbReference type="GO" id="GO:0006633">
    <property type="term" value="P:fatty acid biosynthetic process"/>
    <property type="evidence" value="ECO:0007669"/>
    <property type="project" value="UniProtKB-UniRule"/>
</dbReference>
<keyword evidence="4 9" id="KW-0444">Lipid biosynthesis</keyword>
<evidence type="ECO:0000256" key="3">
    <source>
        <dbReference type="ARBA" id="ARBA00022490"/>
    </source>
</evidence>
<keyword evidence="6 9" id="KW-0443">Lipid metabolism</keyword>
<evidence type="ECO:0000256" key="5">
    <source>
        <dbReference type="ARBA" id="ARBA00022556"/>
    </source>
</evidence>
<dbReference type="NCBIfam" id="NF000582">
    <property type="entry name" value="PRK00006.1"/>
    <property type="match status" value="1"/>
</dbReference>
<dbReference type="EC" id="4.2.1.59" evidence="9"/>
<reference evidence="10" key="1">
    <citation type="submission" date="2021-02" db="EMBL/GenBank/DDBJ databases">
        <title>Thiocyanate and organic carbon inputs drive convergent selection for specific autotrophic Afipia and Thiobacillus strains within complex microbiomes.</title>
        <authorList>
            <person name="Huddy R.J."/>
            <person name="Sachdeva R."/>
            <person name="Kadzinga F."/>
            <person name="Kantor R.S."/>
            <person name="Harrison S.T.L."/>
            <person name="Banfield J.F."/>
        </authorList>
    </citation>
    <scope>NUCLEOTIDE SEQUENCE</scope>
    <source>
        <strain evidence="10">SCN18_10_11_15_R4_P_38_20</strain>
    </source>
</reference>
<dbReference type="NCBIfam" id="TIGR01750">
    <property type="entry name" value="fabZ"/>
    <property type="match status" value="1"/>
</dbReference>
<name>A0A8J7Q1F0_9PROT</name>
<dbReference type="GO" id="GO:0019171">
    <property type="term" value="F:(3R)-hydroxyacyl-[acyl-carrier-protein] dehydratase activity"/>
    <property type="evidence" value="ECO:0007669"/>
    <property type="project" value="UniProtKB-EC"/>
</dbReference>
<evidence type="ECO:0000313" key="11">
    <source>
        <dbReference type="Proteomes" id="UP000664414"/>
    </source>
</evidence>
<feature type="active site" evidence="9">
    <location>
        <position position="59"/>
    </location>
</feature>
<comment type="caution">
    <text evidence="10">The sequence shown here is derived from an EMBL/GenBank/DDBJ whole genome shotgun (WGS) entry which is preliminary data.</text>
</comment>
<dbReference type="SUPFAM" id="SSF54637">
    <property type="entry name" value="Thioesterase/thiol ester dehydrase-isomerase"/>
    <property type="match status" value="1"/>
</dbReference>
<dbReference type="FunFam" id="3.10.129.10:FF:000001">
    <property type="entry name" value="3-hydroxyacyl-[acyl-carrier-protein] dehydratase FabZ"/>
    <property type="match status" value="1"/>
</dbReference>
<evidence type="ECO:0000256" key="1">
    <source>
        <dbReference type="ARBA" id="ARBA00004496"/>
    </source>
</evidence>
<dbReference type="InterPro" id="IPR010084">
    <property type="entry name" value="FabZ"/>
</dbReference>
<dbReference type="Gene3D" id="3.10.129.10">
    <property type="entry name" value="Hotdog Thioesterase"/>
    <property type="match status" value="1"/>
</dbReference>
<dbReference type="InterPro" id="IPR013114">
    <property type="entry name" value="FabA_FabZ"/>
</dbReference>
<comment type="catalytic activity">
    <reaction evidence="9">
        <text>a (3R)-hydroxyacyl-[ACP] = a (2E)-enoyl-[ACP] + H2O</text>
        <dbReference type="Rhea" id="RHEA:13097"/>
        <dbReference type="Rhea" id="RHEA-COMP:9925"/>
        <dbReference type="Rhea" id="RHEA-COMP:9945"/>
        <dbReference type="ChEBI" id="CHEBI:15377"/>
        <dbReference type="ChEBI" id="CHEBI:78784"/>
        <dbReference type="ChEBI" id="CHEBI:78827"/>
        <dbReference type="EC" id="4.2.1.59"/>
    </reaction>
</comment>
<dbReference type="InterPro" id="IPR029069">
    <property type="entry name" value="HotDog_dom_sf"/>
</dbReference>
<dbReference type="PANTHER" id="PTHR30272">
    <property type="entry name" value="3-HYDROXYACYL-[ACYL-CARRIER-PROTEIN] DEHYDRATASE"/>
    <property type="match status" value="1"/>
</dbReference>
<dbReference type="GO" id="GO:0009245">
    <property type="term" value="P:lipid A biosynthetic process"/>
    <property type="evidence" value="ECO:0007669"/>
    <property type="project" value="UniProtKB-UniRule"/>
</dbReference>
<gene>
    <name evidence="9 10" type="primary">fabZ</name>
    <name evidence="10" type="ORF">J0H12_06570</name>
</gene>
<sequence length="154" mass="17233">MTDTVEKACSYNLDHQQILKLIPHRYPMLLVDRAENVIPFESGIGIKNVTFNEPFFQGHFPGHPVMPGVLIVEALAQTAGIVVAQGLDPSAERLVYFLAIDEARFRQPVIPGQQLQLCVQKIQNRRNIWKFKGEALVDGKIHAEAICTAMVGER</sequence>
<evidence type="ECO:0000256" key="2">
    <source>
        <dbReference type="ARBA" id="ARBA00009174"/>
    </source>
</evidence>
<dbReference type="GO" id="GO:0005737">
    <property type="term" value="C:cytoplasm"/>
    <property type="evidence" value="ECO:0007669"/>
    <property type="project" value="UniProtKB-SubCell"/>
</dbReference>
<keyword evidence="7 9" id="KW-0456">Lyase</keyword>
<dbReference type="Proteomes" id="UP000664414">
    <property type="component" value="Unassembled WGS sequence"/>
</dbReference>
<dbReference type="GO" id="GO:0016020">
    <property type="term" value="C:membrane"/>
    <property type="evidence" value="ECO:0007669"/>
    <property type="project" value="GOC"/>
</dbReference>
<comment type="function">
    <text evidence="8 9">Involved in unsaturated fatty acids biosynthesis. Catalyzes the dehydration of short chain beta-hydroxyacyl-ACPs and long chain saturated and unsaturated beta-hydroxyacyl-ACPs.</text>
</comment>
<keyword evidence="5 9" id="KW-0441">Lipid A biosynthesis</keyword>
<dbReference type="Pfam" id="PF07977">
    <property type="entry name" value="FabA"/>
    <property type="match status" value="1"/>
</dbReference>
<evidence type="ECO:0000313" key="10">
    <source>
        <dbReference type="EMBL" id="MBN9413566.1"/>
    </source>
</evidence>
<evidence type="ECO:0000256" key="9">
    <source>
        <dbReference type="HAMAP-Rule" id="MF_00406"/>
    </source>
</evidence>
<proteinExistence type="inferred from homology"/>
<accession>A0A8J7Q1F0</accession>
<evidence type="ECO:0000256" key="8">
    <source>
        <dbReference type="ARBA" id="ARBA00025049"/>
    </source>
</evidence>
<comment type="similarity">
    <text evidence="2 9">Belongs to the thioester dehydratase family. FabZ subfamily.</text>
</comment>